<accession>A0A0S3ULA1</accession>
<reference evidence="3 4" key="1">
    <citation type="journal article" date="2016" name="DNA Res.">
        <title>The complete genome sequencing of Prevotella intermedia strain OMA14 and a subsequent fine-scale, intra-species genomic comparison reveal an unusual amplification of conjugative and mobile transposons and identify a novel Prevotella-lineage-specific repeat.</title>
        <authorList>
            <person name="Naito M."/>
            <person name="Ogura Y."/>
            <person name="Itoh T."/>
            <person name="Shoji M."/>
            <person name="Okamoto M."/>
            <person name="Hayashi T."/>
            <person name="Nakayama K."/>
        </authorList>
    </citation>
    <scope>NUCLEOTIDE SEQUENCE [LARGE SCALE GENOMIC DNA]</scope>
    <source>
        <strain evidence="3 4">OMA14</strain>
    </source>
</reference>
<dbReference type="RefSeq" id="WP_096406320.1">
    <property type="nucleotide sequence ID" value="NZ_AP014597.1"/>
</dbReference>
<dbReference type="InterPro" id="IPR039448">
    <property type="entry name" value="Beta_helix"/>
</dbReference>
<dbReference type="Pfam" id="PF14717">
    <property type="entry name" value="DUF4465"/>
    <property type="match status" value="1"/>
</dbReference>
<gene>
    <name evidence="3" type="ORF">PIOMA14_I_1758</name>
</gene>
<dbReference type="SUPFAM" id="SSF51126">
    <property type="entry name" value="Pectin lyase-like"/>
    <property type="match status" value="1"/>
</dbReference>
<feature type="signal peptide" evidence="1">
    <location>
        <begin position="1"/>
        <end position="23"/>
    </location>
</feature>
<dbReference type="NCBIfam" id="TIGR04183">
    <property type="entry name" value="Por_Secre_tail"/>
    <property type="match status" value="1"/>
</dbReference>
<proteinExistence type="predicted"/>
<dbReference type="Proteomes" id="UP000217431">
    <property type="component" value="Chromosome I"/>
</dbReference>
<feature type="chain" id="PRO_5006619973" description="Ig-like domain-containing protein" evidence="1">
    <location>
        <begin position="24"/>
        <end position="1891"/>
    </location>
</feature>
<dbReference type="Pfam" id="PF13229">
    <property type="entry name" value="Beta_helix"/>
    <property type="match status" value="1"/>
</dbReference>
<keyword evidence="1" id="KW-0732">Signal</keyword>
<dbReference type="InterPro" id="IPR011050">
    <property type="entry name" value="Pectin_lyase_fold/virulence"/>
</dbReference>
<protein>
    <recommendedName>
        <fullName evidence="2">Ig-like domain-containing protein</fullName>
    </recommendedName>
</protein>
<dbReference type="Gene3D" id="2.60.120.1350">
    <property type="entry name" value="Protein of unknown function DUF4465"/>
    <property type="match status" value="1"/>
</dbReference>
<dbReference type="EMBL" id="AP014597">
    <property type="protein sequence ID" value="BAU18266.1"/>
    <property type="molecule type" value="Genomic_DNA"/>
</dbReference>
<sequence>MNTKLLLVSLLMALSAISMPVMAQGTPTEVNISDTKQTITVGDNGINFYDEGGPTGPTTPREGEVKRVSEITFVPENSAKKVMVNFTKMDIFLSSSGEKNSQFVKVYSGKEAKKDNLLKSFTRNEKGIVKSIADDGALTIVFENDYAMTKPGWEATVSQFTPQQMTVSGFDVKQFTKGTVCAGDKNQQILSFNIKAAETLNALKTQKFSFNTNGTQAQVTHATLYFTKASSAFESPKKIGEVDINGNDAFEITATDAAELREGDNWFWLTYDISEMAENGQKIDAALTNVKLSNTDYEVKDGSPDDNRVVKNEILFNEGKEVRKINGSFIFKSRTTSYTGKQAGSKNDHIITFLPIHANHIIQINFKSFDEYYSKNNTGARTKFVIYSGEDTNGDVLWELKSADQASKGPGHLLRSKAENGAITVLMNPNAEFSNELGKGFEAEVSEYESKPIVFKEAVVKQLSKDVAAAGATDLDIISFNVKAEGDKGALNLKGITLDLKASKKAISKITVLGKAETEEATSTAKAVATVTEFGANNTLDIQFTEPLALVEGDNWLRVRYDVKDDAEAESKLDAALTALDFGDKKQNIDNGDPEGERIIKHIVVLQKGENKTKTISDGGSVMFYDDGGADGDESKNFDGTITFAPASQGYGIKLVAKEWHVAGRSKMYIYYGGEKKDKADMEYGRTPGLTELITKSPDGKITVNYKTLSYAGKGFAIEVSSVKLSELAIASVKTESVVGEKSMKGATDLAMMRVDIETAGDYGTIDVKNFTVTATEGAIVKNVKVYATGQEKVFSPVNLFGQTTTSPYEVKGNYTMNDRGTYHFWIAYDLSTTANEGDKASAELASITTNVKTETPAANVTATTTIEKGISGTLEVGADKEYKTIQKAVDALKTGIDGPVTISIQPGVYKENVLVPAIAGMSENNTLLITSSTGKSSDVKLHNNDFSLGYTGDKLAREYGVFTFDGATYTTLRGIEVTIDGNTKYPSVVHVRNMSRNVTVEDCYIHANMSSSISDGITLVNMYSLSEPNKNNDHFTLKGSTLEGGRQGIKLGGTSAVALPKERGGKILNNTFKNNGTHAIYVTKEDDAQIIGNTIINTEADKNDFRAIDITANGQVKIEQNKINLKTKNYSGAINVRAIAADAAAPATIVNNSIINESNDDSSYGIQIGGTETANINIAHNTVVFRGKAKGSKPVQLSTDLSNIVVTQNIIQNEAGGYVYFLTGKNSPDAIKFLKNNLYTTGESFAIKTGTKYATFNDWKAVSNEADSYNEEVKFLDAEVLEPKEVGHLVNTVLLDYATKDINNKQRNADHPTMGAYEFSEEVVIPKSVEGYPEVVNITDDSADVKIKADENGKAYILVKKEADPAPTVEEVEKDGISISISKDTEVVQTIKDLTKDETYIAYIVYEGTRGGKSKVEATKPFKVVKPTPIPEPVVTAENITIEAGQPANLTATVTSGTEPYTITWYNGKRQKVETNVVPTECDQYTVEVVDKNGKTASAVCDVIVKGEAVTATLENLYLDNESHWNGAKGNGYFLSGSYKFHNGAQPQYNFYYDCMYSNETATTYSGLQDQWRNIVGKGYDNSENYGIAYPQPGTITVMNKENGDNIRGFYVTNTAWVYDAVKKGDGMSDVAGGFQKGDYFKLIIKGKKADNTESQVEYYLADYRAENEADHYVLDTWQWVDLSSLGEVKSVSFKMEGTKKNNYGLTTPTYFAFDNFNGVRNEKAGAAVAAQGQTIDISSNFTPDGSKATMKYAIVELVPSTVKAKVSIDEATGELSIKGETSEEFEIVVSMTQAGKTQYVRIPVTFATGINVLAEGSNDAVISVQNGEIVVNGAASDYTVEVYSTSGMLVGKANGTANSAVRIPSTAKGLYIVKVVMGNQKITKSVLVK</sequence>
<dbReference type="InterPro" id="IPR006626">
    <property type="entry name" value="PbH1"/>
</dbReference>
<dbReference type="STRING" id="28131.BWX40_09215"/>
<evidence type="ECO:0000256" key="1">
    <source>
        <dbReference type="SAM" id="SignalP"/>
    </source>
</evidence>
<dbReference type="InterPro" id="IPR007110">
    <property type="entry name" value="Ig-like_dom"/>
</dbReference>
<dbReference type="Gene3D" id="2.160.20.10">
    <property type="entry name" value="Single-stranded right-handed beta-helix, Pectin lyase-like"/>
    <property type="match status" value="1"/>
</dbReference>
<dbReference type="Gene3D" id="2.60.40.1290">
    <property type="match status" value="3"/>
</dbReference>
<organism evidence="3 4">
    <name type="scientific">Prevotella intermedia</name>
    <dbReference type="NCBI Taxonomy" id="28131"/>
    <lineage>
        <taxon>Bacteria</taxon>
        <taxon>Pseudomonadati</taxon>
        <taxon>Bacteroidota</taxon>
        <taxon>Bacteroidia</taxon>
        <taxon>Bacteroidales</taxon>
        <taxon>Prevotellaceae</taxon>
        <taxon>Prevotella</taxon>
    </lineage>
</organism>
<name>A0A0S3ULA1_PREIN</name>
<dbReference type="PROSITE" id="PS50835">
    <property type="entry name" value="IG_LIKE"/>
    <property type="match status" value="1"/>
</dbReference>
<evidence type="ECO:0000313" key="4">
    <source>
        <dbReference type="Proteomes" id="UP000217431"/>
    </source>
</evidence>
<evidence type="ECO:0000259" key="2">
    <source>
        <dbReference type="PROSITE" id="PS50835"/>
    </source>
</evidence>
<dbReference type="InterPro" id="IPR026444">
    <property type="entry name" value="Secre_tail"/>
</dbReference>
<dbReference type="InterPro" id="IPR012334">
    <property type="entry name" value="Pectin_lyas_fold"/>
</dbReference>
<dbReference type="SMART" id="SM00710">
    <property type="entry name" value="PbH1"/>
    <property type="match status" value="6"/>
</dbReference>
<evidence type="ECO:0000313" key="3">
    <source>
        <dbReference type="EMBL" id="BAU18266.1"/>
    </source>
</evidence>
<dbReference type="InterPro" id="IPR027828">
    <property type="entry name" value="DUF4465"/>
</dbReference>
<feature type="domain" description="Ig-like" evidence="2">
    <location>
        <begin position="1432"/>
        <end position="1567"/>
    </location>
</feature>